<reference evidence="7 8" key="1">
    <citation type="journal article" date="2013" name="PLoS ONE">
        <title>Sequence Divergence and Conservation in Genomes ofHelicobacter cetorum Strains from a Dolphin and a Whale.</title>
        <authorList>
            <person name="Kersulyte D."/>
            <person name="Rossi M."/>
            <person name="Berg D.E."/>
        </authorList>
    </citation>
    <scope>NUCLEOTIDE SEQUENCE [LARGE SCALE GENOMIC DNA]</scope>
    <source>
        <strain evidence="7 8">MIT 99-5656</strain>
    </source>
</reference>
<evidence type="ECO:0000259" key="6">
    <source>
        <dbReference type="PROSITE" id="PS51007"/>
    </source>
</evidence>
<dbReference type="Gene3D" id="1.10.760.10">
    <property type="entry name" value="Cytochrome c-like domain"/>
    <property type="match status" value="1"/>
</dbReference>
<evidence type="ECO:0000256" key="4">
    <source>
        <dbReference type="PROSITE-ProRule" id="PRU00433"/>
    </source>
</evidence>
<evidence type="ECO:0000313" key="7">
    <source>
        <dbReference type="EMBL" id="AFI06529.1"/>
    </source>
</evidence>
<dbReference type="OrthoDB" id="5340148at2"/>
<dbReference type="eggNOG" id="COG2863">
    <property type="taxonomic scope" value="Bacteria"/>
</dbReference>
<evidence type="ECO:0000256" key="5">
    <source>
        <dbReference type="SAM" id="SignalP"/>
    </source>
</evidence>
<proteinExistence type="predicted"/>
<keyword evidence="5" id="KW-0732">Signal</keyword>
<dbReference type="KEGG" id="hcm:HCD_07710"/>
<gene>
    <name evidence="7" type="ordered locus">HCD_07710</name>
</gene>
<feature type="signal peptide" evidence="5">
    <location>
        <begin position="1"/>
        <end position="19"/>
    </location>
</feature>
<dbReference type="InterPro" id="IPR009056">
    <property type="entry name" value="Cyt_c-like_dom"/>
</dbReference>
<evidence type="ECO:0000256" key="2">
    <source>
        <dbReference type="ARBA" id="ARBA00022723"/>
    </source>
</evidence>
<keyword evidence="3 4" id="KW-0408">Iron</keyword>
<dbReference type="PROSITE" id="PS51007">
    <property type="entry name" value="CYTC"/>
    <property type="match status" value="1"/>
</dbReference>
<evidence type="ECO:0000313" key="8">
    <source>
        <dbReference type="Proteomes" id="UP000005013"/>
    </source>
</evidence>
<dbReference type="PATRIC" id="fig|1163745.3.peg.1626"/>
<evidence type="ECO:0000256" key="3">
    <source>
        <dbReference type="ARBA" id="ARBA00023004"/>
    </source>
</evidence>
<dbReference type="AlphaFoldDB" id="I0EUB0"/>
<dbReference type="GO" id="GO:0020037">
    <property type="term" value="F:heme binding"/>
    <property type="evidence" value="ECO:0007669"/>
    <property type="project" value="InterPro"/>
</dbReference>
<keyword evidence="1 4" id="KW-0349">Heme</keyword>
<dbReference type="GO" id="GO:0009055">
    <property type="term" value="F:electron transfer activity"/>
    <property type="evidence" value="ECO:0007669"/>
    <property type="project" value="InterPro"/>
</dbReference>
<feature type="domain" description="Cytochrome c" evidence="6">
    <location>
        <begin position="17"/>
        <end position="96"/>
    </location>
</feature>
<dbReference type="RefSeq" id="WP_014660008.1">
    <property type="nucleotide sequence ID" value="NC_017735.1"/>
</dbReference>
<name>I0EUB0_HELCM</name>
<dbReference type="EMBL" id="CP003481">
    <property type="protein sequence ID" value="AFI06529.1"/>
    <property type="molecule type" value="Genomic_DNA"/>
</dbReference>
<accession>I0EUB0</accession>
<dbReference type="Pfam" id="PF13442">
    <property type="entry name" value="Cytochrome_CBB3"/>
    <property type="match status" value="1"/>
</dbReference>
<dbReference type="GO" id="GO:0046872">
    <property type="term" value="F:metal ion binding"/>
    <property type="evidence" value="ECO:0007669"/>
    <property type="project" value="UniProtKB-KW"/>
</dbReference>
<dbReference type="SUPFAM" id="SSF46626">
    <property type="entry name" value="Cytochrome c"/>
    <property type="match status" value="1"/>
</dbReference>
<sequence>MKKVVLALSVLFAGNVLMAKSGAELAKGCIGCHGAKFEKKAMGKSKVVNSMTEKEIEEELIAFKEGKKKSPVMEMQAKKLSAEDIKVLAKYIPTLKK</sequence>
<feature type="chain" id="PRO_5003625774" evidence="5">
    <location>
        <begin position="20"/>
        <end position="97"/>
    </location>
</feature>
<dbReference type="InterPro" id="IPR036909">
    <property type="entry name" value="Cyt_c-like_dom_sf"/>
</dbReference>
<dbReference type="Proteomes" id="UP000005013">
    <property type="component" value="Chromosome"/>
</dbReference>
<dbReference type="STRING" id="1163745.HCD_07710"/>
<keyword evidence="8" id="KW-1185">Reference proteome</keyword>
<keyword evidence="2 4" id="KW-0479">Metal-binding</keyword>
<evidence type="ECO:0000256" key="1">
    <source>
        <dbReference type="ARBA" id="ARBA00022617"/>
    </source>
</evidence>
<dbReference type="HOGENOM" id="CLU_128253_3_0_7"/>
<organism evidence="7 8">
    <name type="scientific">Helicobacter cetorum (strain ATCC BAA-540 / CCUG 52418 / MIT 99-5656)</name>
    <dbReference type="NCBI Taxonomy" id="1163745"/>
    <lineage>
        <taxon>Bacteria</taxon>
        <taxon>Pseudomonadati</taxon>
        <taxon>Campylobacterota</taxon>
        <taxon>Epsilonproteobacteria</taxon>
        <taxon>Campylobacterales</taxon>
        <taxon>Helicobacteraceae</taxon>
        <taxon>Helicobacter</taxon>
    </lineage>
</organism>
<protein>
    <submittedName>
        <fullName evidence="7">Cytochrome c-553</fullName>
    </submittedName>
</protein>